<evidence type="ECO:0000256" key="2">
    <source>
        <dbReference type="SAM" id="SignalP"/>
    </source>
</evidence>
<dbReference type="Pfam" id="PF04155">
    <property type="entry name" value="Ground-like"/>
    <property type="match status" value="1"/>
</dbReference>
<evidence type="ECO:0000256" key="1">
    <source>
        <dbReference type="SAM" id="MobiDB-lite"/>
    </source>
</evidence>
<reference evidence="4 5" key="1">
    <citation type="submission" date="2023-08" db="EMBL/GenBank/DDBJ databases">
        <title>A Necator americanus chromosomal reference genome.</title>
        <authorList>
            <person name="Ilik V."/>
            <person name="Petrzelkova K.J."/>
            <person name="Pardy F."/>
            <person name="Fuh T."/>
            <person name="Niatou-Singa F.S."/>
            <person name="Gouil Q."/>
            <person name="Baker L."/>
            <person name="Ritchie M.E."/>
            <person name="Jex A.R."/>
            <person name="Gazzola D."/>
            <person name="Li H."/>
            <person name="Toshio Fujiwara R."/>
            <person name="Zhan B."/>
            <person name="Aroian R.V."/>
            <person name="Pafco B."/>
            <person name="Schwarz E.M."/>
        </authorList>
    </citation>
    <scope>NUCLEOTIDE SEQUENCE [LARGE SCALE GENOMIC DNA]</scope>
    <source>
        <strain evidence="4 5">Aroian</strain>
        <tissue evidence="4">Whole animal</tissue>
    </source>
</reference>
<evidence type="ECO:0000259" key="3">
    <source>
        <dbReference type="Pfam" id="PF04155"/>
    </source>
</evidence>
<name>A0ABR1DW03_NECAM</name>
<accession>A0ABR1DW03</accession>
<comment type="caution">
    <text evidence="4">The sequence shown here is derived from an EMBL/GenBank/DDBJ whole genome shotgun (WGS) entry which is preliminary data.</text>
</comment>
<evidence type="ECO:0000313" key="5">
    <source>
        <dbReference type="Proteomes" id="UP001303046"/>
    </source>
</evidence>
<keyword evidence="2" id="KW-0732">Signal</keyword>
<keyword evidence="5" id="KW-1185">Reference proteome</keyword>
<feature type="compositionally biased region" description="Polar residues" evidence="1">
    <location>
        <begin position="334"/>
        <end position="344"/>
    </location>
</feature>
<organism evidence="4 5">
    <name type="scientific">Necator americanus</name>
    <name type="common">Human hookworm</name>
    <dbReference type="NCBI Taxonomy" id="51031"/>
    <lineage>
        <taxon>Eukaryota</taxon>
        <taxon>Metazoa</taxon>
        <taxon>Ecdysozoa</taxon>
        <taxon>Nematoda</taxon>
        <taxon>Chromadorea</taxon>
        <taxon>Rhabditida</taxon>
        <taxon>Rhabditina</taxon>
        <taxon>Rhabditomorpha</taxon>
        <taxon>Strongyloidea</taxon>
        <taxon>Ancylostomatidae</taxon>
        <taxon>Bunostominae</taxon>
        <taxon>Necator</taxon>
    </lineage>
</organism>
<protein>
    <recommendedName>
        <fullName evidence="3">Ground-like domain-containing protein</fullName>
    </recommendedName>
</protein>
<sequence length="569" mass="62692">MNIVILLCFLHDVIGFFFPPQGQATDSKNCLCGFPCLINVGSCRQCFEMNCPTRLAPSYIPTTSSPYKQQSYSQLSMPYDLRPSGVVSLSRPYRSRGHPIPRAVNLPTFINNWPVPSPSLVQVPPSTTLTENNGLSDVDRLLLLGTAGRKELLHSAEVPQSASPTPSQPSSPAGFTIVSTLPPEPAWTTSATPPEEQNDNPEPIPIPSTRIQTNPELLLGISITPSVEGRTNEPSSTTTAATVDPSDHLFVPDTVVDSVTNVTPLSNIADSDYTSEKYFDFATDALNLEETTTKQNNQGTATITSVVERPPPPVVVETTHIEVYHPQEEFFPESSENSVKTTIPSDFPKDSPREPSEHFSTAAVTSNLVSSSLSPIGENSLFWMNAPLSPPRMNTLDEKFGEGLSGQERANAGLYATAPIRRVRGDPLERSRVFYSKWGSKYRSLRRGSGVVGKHHRREDILLKKNAFAKRLRKARKIKPAVGMTLSEINAKPKPKCNSPVLKNIMRQKMTFSTTVSKQMIYSAATMNYPGRIVNVICSHHSFSYIVVTSPIYCEHRKARLTCFTFLQP</sequence>
<proteinExistence type="predicted"/>
<dbReference type="EMBL" id="JAVFWL010000005">
    <property type="protein sequence ID" value="KAK6754081.1"/>
    <property type="molecule type" value="Genomic_DNA"/>
</dbReference>
<evidence type="ECO:0000313" key="4">
    <source>
        <dbReference type="EMBL" id="KAK6754081.1"/>
    </source>
</evidence>
<dbReference type="Proteomes" id="UP001303046">
    <property type="component" value="Unassembled WGS sequence"/>
</dbReference>
<dbReference type="InterPro" id="IPR007284">
    <property type="entry name" value="Ground-like_dom"/>
</dbReference>
<feature type="signal peptide" evidence="2">
    <location>
        <begin position="1"/>
        <end position="15"/>
    </location>
</feature>
<gene>
    <name evidence="4" type="primary">Necator_chrV.g18010</name>
    <name evidence="4" type="ORF">RB195_013220</name>
</gene>
<feature type="region of interest" description="Disordered" evidence="1">
    <location>
        <begin position="155"/>
        <end position="210"/>
    </location>
</feature>
<feature type="compositionally biased region" description="Low complexity" evidence="1">
    <location>
        <begin position="159"/>
        <end position="173"/>
    </location>
</feature>
<feature type="chain" id="PRO_5045870643" description="Ground-like domain-containing protein" evidence="2">
    <location>
        <begin position="16"/>
        <end position="569"/>
    </location>
</feature>
<feature type="domain" description="Ground-like" evidence="3">
    <location>
        <begin position="495"/>
        <end position="566"/>
    </location>
</feature>
<feature type="compositionally biased region" description="Basic and acidic residues" evidence="1">
    <location>
        <begin position="347"/>
        <end position="357"/>
    </location>
</feature>
<feature type="region of interest" description="Disordered" evidence="1">
    <location>
        <begin position="331"/>
        <end position="360"/>
    </location>
</feature>